<dbReference type="EMBL" id="WWCT01000007">
    <property type="protein sequence ID" value="MYN26938.1"/>
    <property type="molecule type" value="Genomic_DNA"/>
</dbReference>
<keyword evidence="1" id="KW-0732">Signal</keyword>
<evidence type="ECO:0000313" key="3">
    <source>
        <dbReference type="Proteomes" id="UP000642144"/>
    </source>
</evidence>
<name>A0ABW9VZE8_9BURK</name>
<dbReference type="PROSITE" id="PS51257">
    <property type="entry name" value="PROKAR_LIPOPROTEIN"/>
    <property type="match status" value="1"/>
</dbReference>
<reference evidence="2 3" key="1">
    <citation type="submission" date="2019-12" db="EMBL/GenBank/DDBJ databases">
        <title>Novel species isolated from a subtropical stream in China.</title>
        <authorList>
            <person name="Lu H."/>
        </authorList>
    </citation>
    <scope>NUCLEOTIDE SEQUENCE [LARGE SCALE GENOMIC DNA]</scope>
    <source>
        <strain evidence="2 3">CY42W</strain>
    </source>
</reference>
<accession>A0ABW9VZE8</accession>
<comment type="caution">
    <text evidence="2">The sequence shown here is derived from an EMBL/GenBank/DDBJ whole genome shotgun (WGS) entry which is preliminary data.</text>
</comment>
<feature type="signal peptide" evidence="1">
    <location>
        <begin position="1"/>
        <end position="24"/>
    </location>
</feature>
<organism evidence="2 3">
    <name type="scientific">Duganella levis</name>
    <dbReference type="NCBI Taxonomy" id="2692169"/>
    <lineage>
        <taxon>Bacteria</taxon>
        <taxon>Pseudomonadati</taxon>
        <taxon>Pseudomonadota</taxon>
        <taxon>Betaproteobacteria</taxon>
        <taxon>Burkholderiales</taxon>
        <taxon>Oxalobacteraceae</taxon>
        <taxon>Telluria group</taxon>
        <taxon>Duganella</taxon>
    </lineage>
</organism>
<evidence type="ECO:0008006" key="4">
    <source>
        <dbReference type="Google" id="ProtNLM"/>
    </source>
</evidence>
<evidence type="ECO:0000256" key="1">
    <source>
        <dbReference type="SAM" id="SignalP"/>
    </source>
</evidence>
<feature type="chain" id="PRO_5045184849" description="Lipoprotein" evidence="1">
    <location>
        <begin position="25"/>
        <end position="269"/>
    </location>
</feature>
<gene>
    <name evidence="2" type="ORF">GTP69_11010</name>
</gene>
<sequence length="269" mass="28831">MPSTRTRLIHITLLPLSIATLSLSGCGGALDKLAGEPSLPASADATQYKPLMEYCGIDAPTPGIDWSWSHPYHSTNGNLSYNSNALISADGNTNVANGSIDLSVTLTDYRGASGQYVNSGSADPAMNMGVRLLPLFGRQSVACVSPVSRFQAKPPVYTGVPVDPRTQLPDLVWSSYWNHNSVPVAQAGGYAVDAFELTANFTPNSASVFFTLPKSRFSSVQNMPVCYLAPRGTQWNCNPPTITDSGAYWTLSLNDARPGVYMLQSFINN</sequence>
<evidence type="ECO:0000313" key="2">
    <source>
        <dbReference type="EMBL" id="MYN26938.1"/>
    </source>
</evidence>
<proteinExistence type="predicted"/>
<keyword evidence="3" id="KW-1185">Reference proteome</keyword>
<dbReference type="RefSeq" id="WP_161054942.1">
    <property type="nucleotide sequence ID" value="NZ_WWCT01000007.1"/>
</dbReference>
<dbReference type="Proteomes" id="UP000642144">
    <property type="component" value="Unassembled WGS sequence"/>
</dbReference>
<protein>
    <recommendedName>
        <fullName evidence="4">Lipoprotein</fullName>
    </recommendedName>
</protein>